<sequence length="128" mass="13631">MSRAMLFEIHASNPQSLIDFYSNLFGWSFSKFPVGEYWTINTGPDSQPGINGGLLPRPAPAPGPMASPNAFVITVDVDNLNASMTKVQGGGGMLCVPKMAIPGIGWLAYFKDPDGNIFGMMQMDASAA</sequence>
<evidence type="ECO:0000313" key="3">
    <source>
        <dbReference type="Proteomes" id="UP001596050"/>
    </source>
</evidence>
<dbReference type="InterPro" id="IPR029068">
    <property type="entry name" value="Glyas_Bleomycin-R_OHBP_Dase"/>
</dbReference>
<dbReference type="Proteomes" id="UP001596050">
    <property type="component" value="Unassembled WGS sequence"/>
</dbReference>
<organism evidence="2 3">
    <name type="scientific">Massilia niabensis</name>
    <dbReference type="NCBI Taxonomy" id="544910"/>
    <lineage>
        <taxon>Bacteria</taxon>
        <taxon>Pseudomonadati</taxon>
        <taxon>Pseudomonadota</taxon>
        <taxon>Betaproteobacteria</taxon>
        <taxon>Burkholderiales</taxon>
        <taxon>Oxalobacteraceae</taxon>
        <taxon>Telluria group</taxon>
        <taxon>Massilia</taxon>
    </lineage>
</organism>
<accession>A0ABW0KY93</accession>
<dbReference type="Gene3D" id="3.10.180.10">
    <property type="entry name" value="2,3-Dihydroxybiphenyl 1,2-Dioxygenase, domain 1"/>
    <property type="match status" value="1"/>
</dbReference>
<protein>
    <submittedName>
        <fullName evidence="2">VOC family protein</fullName>
    </submittedName>
</protein>
<dbReference type="RefSeq" id="WP_379779206.1">
    <property type="nucleotide sequence ID" value="NZ_JBHSMU010000003.1"/>
</dbReference>
<reference evidence="3" key="1">
    <citation type="journal article" date="2019" name="Int. J. Syst. Evol. Microbiol.">
        <title>The Global Catalogue of Microorganisms (GCM) 10K type strain sequencing project: providing services to taxonomists for standard genome sequencing and annotation.</title>
        <authorList>
            <consortium name="The Broad Institute Genomics Platform"/>
            <consortium name="The Broad Institute Genome Sequencing Center for Infectious Disease"/>
            <person name="Wu L."/>
            <person name="Ma J."/>
        </authorList>
    </citation>
    <scope>NUCLEOTIDE SEQUENCE [LARGE SCALE GENOMIC DNA]</scope>
    <source>
        <strain evidence="3">KACC 12649</strain>
    </source>
</reference>
<comment type="caution">
    <text evidence="2">The sequence shown here is derived from an EMBL/GenBank/DDBJ whole genome shotgun (WGS) entry which is preliminary data.</text>
</comment>
<keyword evidence="3" id="KW-1185">Reference proteome</keyword>
<gene>
    <name evidence="2" type="ORF">ACFPN5_01060</name>
</gene>
<dbReference type="PANTHER" id="PTHR33993:SF2">
    <property type="entry name" value="VOC DOMAIN-CONTAINING PROTEIN"/>
    <property type="match status" value="1"/>
</dbReference>
<dbReference type="InterPro" id="IPR052164">
    <property type="entry name" value="Anthracycline_SecMetBiosynth"/>
</dbReference>
<feature type="domain" description="Glyoxalase/fosfomycin resistance/dioxygenase" evidence="1">
    <location>
        <begin position="11"/>
        <end position="118"/>
    </location>
</feature>
<evidence type="ECO:0000259" key="1">
    <source>
        <dbReference type="Pfam" id="PF00903"/>
    </source>
</evidence>
<dbReference type="Pfam" id="PF00903">
    <property type="entry name" value="Glyoxalase"/>
    <property type="match status" value="1"/>
</dbReference>
<dbReference type="EMBL" id="JBHSMU010000003">
    <property type="protein sequence ID" value="MFC5458394.1"/>
    <property type="molecule type" value="Genomic_DNA"/>
</dbReference>
<dbReference type="SUPFAM" id="SSF54593">
    <property type="entry name" value="Glyoxalase/Bleomycin resistance protein/Dihydroxybiphenyl dioxygenase"/>
    <property type="match status" value="1"/>
</dbReference>
<dbReference type="InterPro" id="IPR004360">
    <property type="entry name" value="Glyas_Fos-R_dOase_dom"/>
</dbReference>
<proteinExistence type="predicted"/>
<dbReference type="PANTHER" id="PTHR33993">
    <property type="entry name" value="GLYOXALASE-RELATED"/>
    <property type="match status" value="1"/>
</dbReference>
<evidence type="ECO:0000313" key="2">
    <source>
        <dbReference type="EMBL" id="MFC5458394.1"/>
    </source>
</evidence>
<name>A0ABW0KY93_9BURK</name>
<dbReference type="CDD" id="cd07247">
    <property type="entry name" value="SgaA_N_like"/>
    <property type="match status" value="1"/>
</dbReference>